<evidence type="ECO:0000313" key="4">
    <source>
        <dbReference type="EMBL" id="SOV82605.1"/>
    </source>
</evidence>
<sequence>MFIIKSNIQSDNTLDNSAKKEHNKINKFLISLIVIINVLSLLFTIILAINFYYCSFNVTSFLFLTTQTCLWTYLAILNVYDQKYIFSLSSFLGIHLYTQCYQNYDKLFLSDELQEYHFMSVALSHLPFLYICYDIVIFQYDSVFIKSTLDYTYNEKSLIVLNFLRGLFCSFCIAVIFIISLILNIQNTFRTFPMLKLSNIKTKKYLLSVFLFYLIDSQLRIITFLFIIETYEVNPFKIFVFIFSQIMTICVCIAFDTHIFKNIIVGISSILVSPLSIILHSTNRNYSNERVVRLSKLLINFRFFEFFLILFYGSLYYDDDEIGNTFILYIQLISLILLFFLIIVYKKVLSYKRKFEENMDDFNVDMYNNINDN</sequence>
<keyword evidence="1" id="KW-0472">Membrane</keyword>
<dbReference type="EMBL" id="LVLA01000015">
    <property type="protein sequence ID" value="KYN93770.1"/>
    <property type="molecule type" value="Genomic_DNA"/>
</dbReference>
<dbReference type="EMBL" id="LT969577">
    <property type="protein sequence ID" value="SOV82605.1"/>
    <property type="molecule type" value="Genomic_DNA"/>
</dbReference>
<evidence type="ECO:0000313" key="5">
    <source>
        <dbReference type="Proteomes" id="UP000027581"/>
    </source>
</evidence>
<reference evidence="2" key="1">
    <citation type="submission" date="2014-01" db="EMBL/GenBank/DDBJ databases">
        <authorList>
            <person name="Aslett M."/>
        </authorList>
    </citation>
    <scope>NUCLEOTIDE SEQUENCE</scope>
    <source>
        <strain evidence="2">CDC</strain>
    </source>
</reference>
<gene>
    <name evidence="2" type="ORF">PRCDC_1410400.1</name>
    <name evidence="4" type="ORF">PRG01_1410800</name>
    <name evidence="3" type="ORF">PRSY57_1410400</name>
</gene>
<dbReference type="KEGG" id="prei:PRSY57_1410400"/>
<keyword evidence="1" id="KW-0812">Transmembrane</keyword>
<reference evidence="2" key="2">
    <citation type="submission" date="2014-05" db="EMBL/GenBank/DDBJ databases">
        <title>The genome sequences of chimpanzee malaria parasites reveal the path to human adaptation.</title>
        <authorList>
            <person name="Otto T.D."/>
            <person name="Rayner J.C."/>
            <person name="Boehme U."/>
            <person name="Pain A."/>
            <person name="Spottiswoode N."/>
            <person name="Sanders M."/>
            <person name="Quail M."/>
            <person name="Ollomo B."/>
            <person name="Renaud F."/>
            <person name="Thomas A.W."/>
            <person name="Prugnolle F."/>
            <person name="Conway D.J."/>
            <person name="Newbold C."/>
            <person name="Berriman M."/>
        </authorList>
    </citation>
    <scope>NUCLEOTIDE SEQUENCE [LARGE SCALE GENOMIC DNA]</scope>
    <source>
        <strain evidence="2">CDC</strain>
    </source>
</reference>
<dbReference type="GeneID" id="24533379"/>
<dbReference type="VEuPathDB" id="PlasmoDB:PRG01_1410800"/>
<evidence type="ECO:0000313" key="6">
    <source>
        <dbReference type="Proteomes" id="UP000076359"/>
    </source>
</evidence>
<dbReference type="Proteomes" id="UP000076359">
    <property type="component" value="Unassembled WGS sequence"/>
</dbReference>
<feature type="transmembrane region" description="Helical" evidence="1">
    <location>
        <begin position="28"/>
        <end position="52"/>
    </location>
</feature>
<accession>A0A060S464</accession>
<evidence type="ECO:0000313" key="7">
    <source>
        <dbReference type="Proteomes" id="UP000240500"/>
    </source>
</evidence>
<feature type="transmembrane region" description="Helical" evidence="1">
    <location>
        <begin position="205"/>
        <end position="226"/>
    </location>
</feature>
<feature type="transmembrane region" description="Helical" evidence="1">
    <location>
        <begin position="116"/>
        <end position="138"/>
    </location>
</feature>
<keyword evidence="5" id="KW-1185">Reference proteome</keyword>
<protein>
    <submittedName>
        <fullName evidence="3">Putative membrane protein</fullName>
    </submittedName>
</protein>
<name>A0A060S464_PLARE</name>
<evidence type="ECO:0000256" key="1">
    <source>
        <dbReference type="SAM" id="Phobius"/>
    </source>
</evidence>
<feature type="transmembrane region" description="Helical" evidence="1">
    <location>
        <begin position="294"/>
        <end position="314"/>
    </location>
</feature>
<reference evidence="4 7" key="4">
    <citation type="submission" date="2016-09" db="EMBL/GenBank/DDBJ databases">
        <authorList>
            <consortium name="Pathogen Informatics"/>
        </authorList>
    </citation>
    <scope>NUCLEOTIDE SEQUENCE [LARGE SCALE GENOMIC DNA]</scope>
</reference>
<keyword evidence="1" id="KW-1133">Transmembrane helix</keyword>
<dbReference type="Proteomes" id="UP000027581">
    <property type="component" value="Unassembled WGS sequence"/>
</dbReference>
<feature type="transmembrane region" description="Helical" evidence="1">
    <location>
        <begin position="326"/>
        <end position="345"/>
    </location>
</feature>
<reference evidence="3 6" key="3">
    <citation type="journal article" date="2016" name="Nat. Commun.">
        <title>Genomes of cryptic chimpanzee Plasmodium species reveal key evolutionary events leading to human malaria.</title>
        <authorList>
            <person name="Sundararaman S.A."/>
            <person name="Plenderleith L.J."/>
            <person name="Liu W."/>
            <person name="Loy D.E."/>
            <person name="Learn G.H."/>
            <person name="Li Y."/>
            <person name="Shaw K.S."/>
            <person name="Ayouba A."/>
            <person name="Peeters M."/>
            <person name="Speede S."/>
            <person name="Shaw G.M."/>
            <person name="Bushman F.D."/>
            <person name="Brisson D."/>
            <person name="Rayner J.C."/>
            <person name="Sharp P.M."/>
            <person name="Hahn B.H."/>
        </authorList>
    </citation>
    <scope>NUCLEOTIDE SEQUENCE [LARGE SCALE GENOMIC DNA]</scope>
    <source>
        <strain evidence="3 6">SY57</strain>
    </source>
</reference>
<feature type="transmembrane region" description="Helical" evidence="1">
    <location>
        <begin position="159"/>
        <end position="185"/>
    </location>
</feature>
<organism evidence="2 5">
    <name type="scientific">Plasmodium reichenowi</name>
    <dbReference type="NCBI Taxonomy" id="5854"/>
    <lineage>
        <taxon>Eukaryota</taxon>
        <taxon>Sar</taxon>
        <taxon>Alveolata</taxon>
        <taxon>Apicomplexa</taxon>
        <taxon>Aconoidasida</taxon>
        <taxon>Haemosporida</taxon>
        <taxon>Plasmodiidae</taxon>
        <taxon>Plasmodium</taxon>
        <taxon>Plasmodium (Laverania)</taxon>
    </lineage>
</organism>
<dbReference type="Proteomes" id="UP000240500">
    <property type="component" value="Chromosome 14"/>
</dbReference>
<dbReference type="OrthoDB" id="371537at2759"/>
<feature type="transmembrane region" description="Helical" evidence="1">
    <location>
        <begin position="58"/>
        <end position="77"/>
    </location>
</feature>
<feature type="transmembrane region" description="Helical" evidence="1">
    <location>
        <begin position="238"/>
        <end position="257"/>
    </location>
</feature>
<proteinExistence type="predicted"/>
<dbReference type="RefSeq" id="XP_012765175.1">
    <property type="nucleotide sequence ID" value="XM_012909721.1"/>
</dbReference>
<dbReference type="AlphaFoldDB" id="A0A060S464"/>
<dbReference type="EMBL" id="HG810775">
    <property type="protein sequence ID" value="CDO66595.1"/>
    <property type="molecule type" value="Genomic_DNA"/>
</dbReference>
<dbReference type="VEuPathDB" id="PlasmoDB:PRCDC_1410400"/>
<evidence type="ECO:0000313" key="3">
    <source>
        <dbReference type="EMBL" id="KYN93770.1"/>
    </source>
</evidence>
<evidence type="ECO:0000313" key="2">
    <source>
        <dbReference type="EMBL" id="CDO66595.1"/>
    </source>
</evidence>